<dbReference type="Proteomes" id="UP000241769">
    <property type="component" value="Unassembled WGS sequence"/>
</dbReference>
<comment type="caution">
    <text evidence="2">The sequence shown here is derived from an EMBL/GenBank/DDBJ whole genome shotgun (WGS) entry which is preliminary data.</text>
</comment>
<accession>A0A2P6MVS0</accession>
<proteinExistence type="predicted"/>
<feature type="region of interest" description="Disordered" evidence="1">
    <location>
        <begin position="73"/>
        <end position="94"/>
    </location>
</feature>
<dbReference type="InParanoid" id="A0A2P6MVS0"/>
<evidence type="ECO:0000313" key="3">
    <source>
        <dbReference type="Proteomes" id="UP000241769"/>
    </source>
</evidence>
<protein>
    <recommendedName>
        <fullName evidence="4">RING-type domain-containing protein</fullName>
    </recommendedName>
</protein>
<dbReference type="EMBL" id="MDYQ01000362">
    <property type="protein sequence ID" value="PRP75810.1"/>
    <property type="molecule type" value="Genomic_DNA"/>
</dbReference>
<evidence type="ECO:0000313" key="2">
    <source>
        <dbReference type="EMBL" id="PRP75810.1"/>
    </source>
</evidence>
<keyword evidence="3" id="KW-1185">Reference proteome</keyword>
<reference evidence="2 3" key="1">
    <citation type="journal article" date="2018" name="Genome Biol. Evol.">
        <title>Multiple Roots of Fruiting Body Formation in Amoebozoa.</title>
        <authorList>
            <person name="Hillmann F."/>
            <person name="Forbes G."/>
            <person name="Novohradska S."/>
            <person name="Ferling I."/>
            <person name="Riege K."/>
            <person name="Groth M."/>
            <person name="Westermann M."/>
            <person name="Marz M."/>
            <person name="Spaller T."/>
            <person name="Winckler T."/>
            <person name="Schaap P."/>
            <person name="Glockner G."/>
        </authorList>
    </citation>
    <scope>NUCLEOTIDE SEQUENCE [LARGE SCALE GENOMIC DNA]</scope>
    <source>
        <strain evidence="2 3">Jena</strain>
    </source>
</reference>
<evidence type="ECO:0000256" key="1">
    <source>
        <dbReference type="SAM" id="MobiDB-lite"/>
    </source>
</evidence>
<dbReference type="AlphaFoldDB" id="A0A2P6MVS0"/>
<name>A0A2P6MVS0_9EUKA</name>
<gene>
    <name evidence="2" type="ORF">PROFUN_08804</name>
</gene>
<organism evidence="2 3">
    <name type="scientific">Planoprotostelium fungivorum</name>
    <dbReference type="NCBI Taxonomy" id="1890364"/>
    <lineage>
        <taxon>Eukaryota</taxon>
        <taxon>Amoebozoa</taxon>
        <taxon>Evosea</taxon>
        <taxon>Variosea</taxon>
        <taxon>Cavosteliida</taxon>
        <taxon>Cavosteliaceae</taxon>
        <taxon>Planoprotostelium</taxon>
    </lineage>
</organism>
<sequence>MGSIGTCNRCNKCSDVYHLDCCEHFYCFTCVSALEGEPPNSCNNLSRHVGQGYCFMCYQPIRKKIGLSLRNRIQQSPRKKRHTEESKENISNQGLKRPFDIAEYSSQISLSPEALSELENELHGGCNNTSSLRRLKRQKAIPGRDFSLAKLCSTSELNSSKRTDINQTTTKRPPLIDLTNTNHTIHHTEPKREPTEVKTPRSLLDAQRIQVLHYVKSLLQPAFEEGKIDTTQTLRVRWFEISSTNSNAPS</sequence>
<evidence type="ECO:0008006" key="4">
    <source>
        <dbReference type="Google" id="ProtNLM"/>
    </source>
</evidence>